<accession>A0ABT9M7D6</accession>
<evidence type="ECO:0000256" key="5">
    <source>
        <dbReference type="ARBA" id="ARBA00022917"/>
    </source>
</evidence>
<feature type="binding site" evidence="7">
    <location>
        <position position="496"/>
    </location>
    <ligand>
        <name>L-aspartate</name>
        <dbReference type="ChEBI" id="CHEBI:29991"/>
    </ligand>
</feature>
<proteinExistence type="inferred from homology"/>
<comment type="subunit">
    <text evidence="7">Homodimer.</text>
</comment>
<dbReference type="PANTHER" id="PTHR22594">
    <property type="entry name" value="ASPARTYL/LYSYL-TRNA SYNTHETASE"/>
    <property type="match status" value="1"/>
</dbReference>
<dbReference type="InterPro" id="IPR004365">
    <property type="entry name" value="NA-bd_OB_tRNA"/>
</dbReference>
<dbReference type="SUPFAM" id="SSF55261">
    <property type="entry name" value="GAD domain-like"/>
    <property type="match status" value="1"/>
</dbReference>
<dbReference type="InterPro" id="IPR004524">
    <property type="entry name" value="Asp-tRNA-ligase_1"/>
</dbReference>
<dbReference type="Gene3D" id="3.30.1360.30">
    <property type="entry name" value="GAD-like domain"/>
    <property type="match status" value="1"/>
</dbReference>
<feature type="binding site" evidence="7">
    <location>
        <position position="228"/>
    </location>
    <ligand>
        <name>L-aspartate</name>
        <dbReference type="ChEBI" id="CHEBI:29991"/>
    </ligand>
</feature>
<comment type="caution">
    <text evidence="9">The sequence shown here is derived from an EMBL/GenBank/DDBJ whole genome shotgun (WGS) entry which is preliminary data.</text>
</comment>
<evidence type="ECO:0000256" key="1">
    <source>
        <dbReference type="ARBA" id="ARBA00006303"/>
    </source>
</evidence>
<keyword evidence="3 7" id="KW-0547">Nucleotide-binding</keyword>
<dbReference type="InterPro" id="IPR006195">
    <property type="entry name" value="aa-tRNA-synth_II"/>
</dbReference>
<feature type="site" description="Important for tRNA non-discrimination" evidence="7">
    <location>
        <position position="38"/>
    </location>
</feature>
<keyword evidence="2 7" id="KW-0436">Ligase</keyword>
<evidence type="ECO:0000256" key="4">
    <source>
        <dbReference type="ARBA" id="ARBA00022840"/>
    </source>
</evidence>
<feature type="binding site" evidence="7">
    <location>
        <position position="455"/>
    </location>
    <ligand>
        <name>L-aspartate</name>
        <dbReference type="ChEBI" id="CHEBI:29991"/>
    </ligand>
</feature>
<evidence type="ECO:0000256" key="6">
    <source>
        <dbReference type="ARBA" id="ARBA00023146"/>
    </source>
</evidence>
<feature type="region of interest" description="Aspartate" evidence="7">
    <location>
        <begin position="206"/>
        <end position="209"/>
    </location>
</feature>
<evidence type="ECO:0000313" key="10">
    <source>
        <dbReference type="Proteomes" id="UP001223886"/>
    </source>
</evidence>
<evidence type="ECO:0000313" key="9">
    <source>
        <dbReference type="EMBL" id="MDP9751795.1"/>
    </source>
</evidence>
<dbReference type="PANTHER" id="PTHR22594:SF5">
    <property type="entry name" value="ASPARTATE--TRNA LIGASE, MITOCHONDRIAL"/>
    <property type="match status" value="1"/>
</dbReference>
<evidence type="ECO:0000259" key="8">
    <source>
        <dbReference type="PROSITE" id="PS50862"/>
    </source>
</evidence>
<dbReference type="Pfam" id="PF01336">
    <property type="entry name" value="tRNA_anti-codon"/>
    <property type="match status" value="1"/>
</dbReference>
<comment type="subcellular location">
    <subcellularLocation>
        <location evidence="7">Cytoplasm</location>
    </subcellularLocation>
</comment>
<dbReference type="SUPFAM" id="SSF50249">
    <property type="entry name" value="Nucleic acid-binding proteins"/>
    <property type="match status" value="1"/>
</dbReference>
<dbReference type="InterPro" id="IPR002312">
    <property type="entry name" value="Asp/Asn-tRNA-synth_IIb"/>
</dbReference>
<dbReference type="Pfam" id="PF00152">
    <property type="entry name" value="tRNA-synt_2"/>
    <property type="match status" value="1"/>
</dbReference>
<dbReference type="Gene3D" id="3.30.930.10">
    <property type="entry name" value="Bira Bifunctional Protein, Domain 2"/>
    <property type="match status" value="1"/>
</dbReference>
<dbReference type="InterPro" id="IPR004364">
    <property type="entry name" value="Aa-tRNA-synt_II"/>
</dbReference>
<sequence>MRYQLGGFKRTHMCGELTVEDVGKSVVVMGWVNSRRDHGGLVFIDLRDRTGIVQIVFSEQVSKEAFEKVQSVRSEYVLAVEGEVVKRLPENVNPKIPTEEIEIYAKNLKILSKSETPPFPIEDRSNVSEAVRLKYRYLDLRRPSMQRNLITRFKLTQAVREFLNDNGFIEIETPMLIKSTPEGARDYLVPSRIYPGKFYALPQSPQIFKQLLMIAGFDRYYQIARCLRDEDLRADRQPEFTQIDIEMSFVEVEDVLDINERMIKHVFKKVLDVDLDIPFKRLTYQEAMERFGTDKPDLRFGMELKDLSDILRESEFNVFKNALKNGGSIRGINVKGATSMTRKQLDELVEFAKNFGAKGLLWMQVLEGEVKSPATKFLTEGELNKILERLEAEVGDLLLIVADKDEVVFDTLGHLRVEMAKRFNLIDESKYEFVWVVDFPLLEYDEEEKRYVAKHHPFTSPKDEDIDLLEKEPLKVKAKLYDIILNGIEIGGGGIRISDTELQKRMFKVLGFSEEEAWKEFGFLMEAFKYGAPPHGGIAYGLDRLAMIMTGSDTIRDVIAFPKTQNAVCLMSDAPSRVSEKQLKELHIKMD</sequence>
<dbReference type="RefSeq" id="WP_307681536.1">
    <property type="nucleotide sequence ID" value="NZ_JAURUP010000034.1"/>
</dbReference>
<dbReference type="PRINTS" id="PR01042">
    <property type="entry name" value="TRNASYNTHASP"/>
</dbReference>
<comment type="caution">
    <text evidence="7">Lacks conserved residue(s) required for the propagation of feature annotation.</text>
</comment>
<organism evidence="9 10">
    <name type="scientific">Thermoanaerobacter pentosaceus</name>
    <dbReference type="NCBI Taxonomy" id="694059"/>
    <lineage>
        <taxon>Bacteria</taxon>
        <taxon>Bacillati</taxon>
        <taxon>Bacillota</taxon>
        <taxon>Clostridia</taxon>
        <taxon>Thermoanaerobacterales</taxon>
        <taxon>Thermoanaerobacteraceae</taxon>
        <taxon>Thermoanaerobacter</taxon>
    </lineage>
</organism>
<feature type="domain" description="Aminoacyl-transfer RNA synthetases class-II family profile" evidence="8">
    <location>
        <begin position="154"/>
        <end position="562"/>
    </location>
</feature>
<keyword evidence="4 7" id="KW-0067">ATP-binding</keyword>
<dbReference type="EMBL" id="JAURUP010000034">
    <property type="protein sequence ID" value="MDP9751795.1"/>
    <property type="molecule type" value="Genomic_DNA"/>
</dbReference>
<evidence type="ECO:0000256" key="7">
    <source>
        <dbReference type="HAMAP-Rule" id="MF_00044"/>
    </source>
</evidence>
<dbReference type="PROSITE" id="PS50862">
    <property type="entry name" value="AA_TRNA_LIGASE_II"/>
    <property type="match status" value="1"/>
</dbReference>
<feature type="binding site" evidence="7">
    <location>
        <position position="237"/>
    </location>
    <ligand>
        <name>ATP</name>
        <dbReference type="ChEBI" id="CHEBI:30616"/>
    </ligand>
</feature>
<dbReference type="InterPro" id="IPR004115">
    <property type="entry name" value="GAD-like_sf"/>
</dbReference>
<name>A0ABT9M7D6_9THEO</name>
<dbReference type="NCBIfam" id="NF001750">
    <property type="entry name" value="PRK00476.1"/>
    <property type="match status" value="1"/>
</dbReference>
<feature type="binding site" evidence="7">
    <location>
        <begin position="541"/>
        <end position="544"/>
    </location>
    <ligand>
        <name>ATP</name>
        <dbReference type="ChEBI" id="CHEBI:30616"/>
    </ligand>
</feature>
<reference evidence="9 10" key="1">
    <citation type="submission" date="2023-07" db="EMBL/GenBank/DDBJ databases">
        <title>Genomic Encyclopedia of Type Strains, Phase IV (KMG-IV): sequencing the most valuable type-strain genomes for metagenomic binning, comparative biology and taxonomic classification.</title>
        <authorList>
            <person name="Goeker M."/>
        </authorList>
    </citation>
    <scope>NUCLEOTIDE SEQUENCE [LARGE SCALE GENOMIC DNA]</scope>
    <source>
        <strain evidence="9 10">DSM 25963</strain>
    </source>
</reference>
<comment type="similarity">
    <text evidence="1 7">Belongs to the class-II aminoacyl-tRNA synthetase family. Type 1 subfamily.</text>
</comment>
<keyword evidence="7" id="KW-0963">Cytoplasm</keyword>
<dbReference type="CDD" id="cd00777">
    <property type="entry name" value="AspRS_core"/>
    <property type="match status" value="1"/>
</dbReference>
<dbReference type="InterPro" id="IPR047090">
    <property type="entry name" value="AspRS_core"/>
</dbReference>
<dbReference type="InterPro" id="IPR045864">
    <property type="entry name" value="aa-tRNA-synth_II/BPL/LPL"/>
</dbReference>
<dbReference type="Pfam" id="PF02938">
    <property type="entry name" value="GAD"/>
    <property type="match status" value="1"/>
</dbReference>
<feature type="binding site" evidence="7">
    <location>
        <begin position="228"/>
        <end position="230"/>
    </location>
    <ligand>
        <name>ATP</name>
        <dbReference type="ChEBI" id="CHEBI:30616"/>
    </ligand>
</feature>
<dbReference type="InterPro" id="IPR012340">
    <property type="entry name" value="NA-bd_OB-fold"/>
</dbReference>
<dbReference type="InterPro" id="IPR029351">
    <property type="entry name" value="GAD_dom"/>
</dbReference>
<evidence type="ECO:0000256" key="2">
    <source>
        <dbReference type="ARBA" id="ARBA00022598"/>
    </source>
</evidence>
<keyword evidence="6 7" id="KW-0030">Aminoacyl-tRNA synthetase</keyword>
<dbReference type="GO" id="GO:0004815">
    <property type="term" value="F:aspartate-tRNA ligase activity"/>
    <property type="evidence" value="ECO:0007669"/>
    <property type="project" value="UniProtKB-EC"/>
</dbReference>
<dbReference type="HAMAP" id="MF_00044">
    <property type="entry name" value="Asp_tRNA_synth_type1"/>
    <property type="match status" value="1"/>
</dbReference>
<dbReference type="CDD" id="cd04317">
    <property type="entry name" value="EcAspRS_like_N"/>
    <property type="match status" value="1"/>
</dbReference>
<dbReference type="EC" id="6.1.1.23" evidence="7"/>
<comment type="function">
    <text evidence="7">Aspartyl-tRNA synthetase with relaxed tRNA specificity since it is able to aspartylate not only its cognate tRNA(Asp) but also tRNA(Asn). Reaction proceeds in two steps: L-aspartate is first activated by ATP to form Asp-AMP and then transferred to the acceptor end of tRNA(Asp/Asn).</text>
</comment>
<dbReference type="Gene3D" id="2.40.50.140">
    <property type="entry name" value="Nucleic acid-binding proteins"/>
    <property type="match status" value="1"/>
</dbReference>
<feature type="binding site" evidence="7">
    <location>
        <position position="489"/>
    </location>
    <ligand>
        <name>ATP</name>
        <dbReference type="ChEBI" id="CHEBI:30616"/>
    </ligand>
</feature>
<comment type="catalytic activity">
    <reaction evidence="7">
        <text>tRNA(Asx) + L-aspartate + ATP = L-aspartyl-tRNA(Asx) + AMP + diphosphate</text>
        <dbReference type="Rhea" id="RHEA:18349"/>
        <dbReference type="Rhea" id="RHEA-COMP:9710"/>
        <dbReference type="Rhea" id="RHEA-COMP:9711"/>
        <dbReference type="ChEBI" id="CHEBI:29991"/>
        <dbReference type="ChEBI" id="CHEBI:30616"/>
        <dbReference type="ChEBI" id="CHEBI:33019"/>
        <dbReference type="ChEBI" id="CHEBI:78442"/>
        <dbReference type="ChEBI" id="CHEBI:78516"/>
        <dbReference type="ChEBI" id="CHEBI:456215"/>
        <dbReference type="EC" id="6.1.1.23"/>
    </reaction>
</comment>
<protein>
    <recommendedName>
        <fullName evidence="7">Aspartate--tRNA(Asp/Asn) ligase</fullName>
        <ecNumber evidence="7">6.1.1.23</ecNumber>
    </recommendedName>
    <alternativeName>
        <fullName evidence="7">Aspartyl-tRNA synthetase</fullName>
        <shortName evidence="7">AspRS</shortName>
    </alternativeName>
    <alternativeName>
        <fullName evidence="7">Non-discriminating aspartyl-tRNA synthetase</fullName>
        <shortName evidence="7">ND-AspRS</shortName>
    </alternativeName>
</protein>
<dbReference type="SUPFAM" id="SSF55681">
    <property type="entry name" value="Class II aaRS and biotin synthetases"/>
    <property type="match status" value="1"/>
</dbReference>
<evidence type="ECO:0000256" key="3">
    <source>
        <dbReference type="ARBA" id="ARBA00022741"/>
    </source>
</evidence>
<dbReference type="InterPro" id="IPR047089">
    <property type="entry name" value="Asp-tRNA-ligase_1_N"/>
</dbReference>
<dbReference type="Proteomes" id="UP001223886">
    <property type="component" value="Unassembled WGS sequence"/>
</dbReference>
<keyword evidence="10" id="KW-1185">Reference proteome</keyword>
<feature type="binding site" evidence="7">
    <location>
        <position position="182"/>
    </location>
    <ligand>
        <name>L-aspartate</name>
        <dbReference type="ChEBI" id="CHEBI:29991"/>
    </ligand>
</feature>
<keyword evidence="5 7" id="KW-0648">Protein biosynthesis</keyword>
<gene>
    <name evidence="7" type="primary">aspS</name>
    <name evidence="9" type="ORF">J2S24_002315</name>
</gene>
<dbReference type="NCBIfam" id="TIGR00459">
    <property type="entry name" value="aspS_bact"/>
    <property type="match status" value="1"/>
</dbReference>